<evidence type="ECO:0000256" key="12">
    <source>
        <dbReference type="SAM" id="MobiDB-lite"/>
    </source>
</evidence>
<keyword evidence="16" id="KW-1185">Reference proteome</keyword>
<dbReference type="Gene3D" id="1.20.5.190">
    <property type="match status" value="2"/>
</dbReference>
<keyword evidence="7 10" id="KW-0505">Motor protein</keyword>
<feature type="coiled-coil region" evidence="11">
    <location>
        <begin position="1149"/>
        <end position="1183"/>
    </location>
</feature>
<dbReference type="SUPFAM" id="SSF52540">
    <property type="entry name" value="P-loop containing nucleoside triphosphate hydrolases"/>
    <property type="match status" value="1"/>
</dbReference>
<dbReference type="GO" id="GO:0030048">
    <property type="term" value="P:actin filament-based movement"/>
    <property type="evidence" value="ECO:0007669"/>
    <property type="project" value="UniProtKB-ARBA"/>
</dbReference>
<dbReference type="Gene3D" id="1.10.10.820">
    <property type="match status" value="1"/>
</dbReference>
<dbReference type="PROSITE" id="PS51844">
    <property type="entry name" value="SH3_LIKE"/>
    <property type="match status" value="1"/>
</dbReference>
<dbReference type="GO" id="GO:0000146">
    <property type="term" value="F:microfilament motor activity"/>
    <property type="evidence" value="ECO:0007669"/>
    <property type="project" value="TreeGrafter"/>
</dbReference>
<dbReference type="Pfam" id="PF00612">
    <property type="entry name" value="IQ"/>
    <property type="match status" value="2"/>
</dbReference>
<evidence type="ECO:0000256" key="11">
    <source>
        <dbReference type="SAM" id="Coils"/>
    </source>
</evidence>
<accession>A0A8T0GZQ1</accession>
<dbReference type="CDD" id="cd01383">
    <property type="entry name" value="MYSc_Myo8"/>
    <property type="match status" value="1"/>
</dbReference>
<name>A0A8T0GZQ1_CERPU</name>
<feature type="compositionally biased region" description="Polar residues" evidence="12">
    <location>
        <begin position="1"/>
        <end position="10"/>
    </location>
</feature>
<dbReference type="FunFam" id="1.10.10.820:FF:000001">
    <property type="entry name" value="Myosin heavy chain"/>
    <property type="match status" value="1"/>
</dbReference>
<organism evidence="15 16">
    <name type="scientific">Ceratodon purpureus</name>
    <name type="common">Fire moss</name>
    <name type="synonym">Dicranum purpureum</name>
    <dbReference type="NCBI Taxonomy" id="3225"/>
    <lineage>
        <taxon>Eukaryota</taxon>
        <taxon>Viridiplantae</taxon>
        <taxon>Streptophyta</taxon>
        <taxon>Embryophyta</taxon>
        <taxon>Bryophyta</taxon>
        <taxon>Bryophytina</taxon>
        <taxon>Bryopsida</taxon>
        <taxon>Dicranidae</taxon>
        <taxon>Pseudoditrichales</taxon>
        <taxon>Ditrichaceae</taxon>
        <taxon>Ceratodon</taxon>
    </lineage>
</organism>
<dbReference type="GO" id="GO:0016020">
    <property type="term" value="C:membrane"/>
    <property type="evidence" value="ECO:0007669"/>
    <property type="project" value="TreeGrafter"/>
</dbReference>
<evidence type="ECO:0000256" key="3">
    <source>
        <dbReference type="ARBA" id="ARBA00022840"/>
    </source>
</evidence>
<dbReference type="GO" id="GO:0005737">
    <property type="term" value="C:cytoplasm"/>
    <property type="evidence" value="ECO:0007669"/>
    <property type="project" value="TreeGrafter"/>
</dbReference>
<dbReference type="InterPro" id="IPR027417">
    <property type="entry name" value="P-loop_NTPase"/>
</dbReference>
<evidence type="ECO:0000256" key="5">
    <source>
        <dbReference type="ARBA" id="ARBA00023054"/>
    </source>
</evidence>
<reference evidence="15" key="1">
    <citation type="submission" date="2020-06" db="EMBL/GenBank/DDBJ databases">
        <title>WGS assembly of Ceratodon purpureus strain R40.</title>
        <authorList>
            <person name="Carey S.B."/>
            <person name="Jenkins J."/>
            <person name="Shu S."/>
            <person name="Lovell J.T."/>
            <person name="Sreedasyam A."/>
            <person name="Maumus F."/>
            <person name="Tiley G.P."/>
            <person name="Fernandez-Pozo N."/>
            <person name="Barry K."/>
            <person name="Chen C."/>
            <person name="Wang M."/>
            <person name="Lipzen A."/>
            <person name="Daum C."/>
            <person name="Saski C.A."/>
            <person name="Payton A.C."/>
            <person name="Mcbreen J.C."/>
            <person name="Conrad R.E."/>
            <person name="Kollar L.M."/>
            <person name="Olsson S."/>
            <person name="Huttunen S."/>
            <person name="Landis J.B."/>
            <person name="Wickett N.J."/>
            <person name="Johnson M.G."/>
            <person name="Rensing S.A."/>
            <person name="Grimwood J."/>
            <person name="Schmutz J."/>
            <person name="Mcdaniel S.F."/>
        </authorList>
    </citation>
    <scope>NUCLEOTIDE SEQUENCE</scope>
    <source>
        <strain evidence="15">R40</strain>
    </source>
</reference>
<dbReference type="PRINTS" id="PR00193">
    <property type="entry name" value="MYOSINHEAVY"/>
</dbReference>
<dbReference type="Gene3D" id="1.20.120.720">
    <property type="entry name" value="Myosin VI head, motor domain, U50 subdomain"/>
    <property type="match status" value="1"/>
</dbReference>
<dbReference type="SMART" id="SM00015">
    <property type="entry name" value="IQ"/>
    <property type="match status" value="4"/>
</dbReference>
<dbReference type="GO" id="GO:0051015">
    <property type="term" value="F:actin filament binding"/>
    <property type="evidence" value="ECO:0007669"/>
    <property type="project" value="TreeGrafter"/>
</dbReference>
<dbReference type="FunFam" id="1.20.58.530:FF:000013">
    <property type="entry name" value="Unconventional myosin-XIX"/>
    <property type="match status" value="1"/>
</dbReference>
<protein>
    <submittedName>
        <fullName evidence="15">Uncharacterized protein</fullName>
    </submittedName>
</protein>
<dbReference type="Proteomes" id="UP000822688">
    <property type="component" value="Chromosome 8"/>
</dbReference>
<dbReference type="InterPro" id="IPR036022">
    <property type="entry name" value="MYSc_Myo8"/>
</dbReference>
<feature type="domain" description="Myosin motor" evidence="13">
    <location>
        <begin position="292"/>
        <end position="966"/>
    </location>
</feature>
<dbReference type="PANTHER" id="PTHR13140:SF706">
    <property type="entry name" value="DILUTE CLASS UNCONVENTIONAL MYOSIN, ISOFORM C"/>
    <property type="match status" value="1"/>
</dbReference>
<feature type="compositionally biased region" description="Polar residues" evidence="12">
    <location>
        <begin position="1250"/>
        <end position="1262"/>
    </location>
</feature>
<dbReference type="InterPro" id="IPR001609">
    <property type="entry name" value="Myosin_head_motor_dom-like"/>
</dbReference>
<evidence type="ECO:0000256" key="9">
    <source>
        <dbReference type="ARBA" id="ARBA00060862"/>
    </source>
</evidence>
<evidence type="ECO:0000256" key="7">
    <source>
        <dbReference type="ARBA" id="ARBA00023175"/>
    </source>
</evidence>
<keyword evidence="4" id="KW-0112">Calmodulin-binding</keyword>
<keyword evidence="8 10" id="KW-0009">Actin-binding</keyword>
<evidence type="ECO:0000256" key="8">
    <source>
        <dbReference type="ARBA" id="ARBA00023203"/>
    </source>
</evidence>
<gene>
    <name evidence="15" type="ORF">KC19_8G043800</name>
</gene>
<evidence type="ECO:0000259" key="14">
    <source>
        <dbReference type="PROSITE" id="PS51844"/>
    </source>
</evidence>
<dbReference type="GO" id="GO:0005524">
    <property type="term" value="F:ATP binding"/>
    <property type="evidence" value="ECO:0007669"/>
    <property type="project" value="UniProtKB-UniRule"/>
</dbReference>
<dbReference type="InterPro" id="IPR036961">
    <property type="entry name" value="Kinesin_motor_dom_sf"/>
</dbReference>
<dbReference type="Gene3D" id="6.20.240.20">
    <property type="match status" value="1"/>
</dbReference>
<feature type="binding site" evidence="10">
    <location>
        <begin position="385"/>
        <end position="392"/>
    </location>
    <ligand>
        <name>ATP</name>
        <dbReference type="ChEBI" id="CHEBI:30616"/>
    </ligand>
</feature>
<evidence type="ECO:0000313" key="16">
    <source>
        <dbReference type="Proteomes" id="UP000822688"/>
    </source>
</evidence>
<keyword evidence="3 10" id="KW-0067">ATP-binding</keyword>
<evidence type="ECO:0000259" key="13">
    <source>
        <dbReference type="PROSITE" id="PS51456"/>
    </source>
</evidence>
<dbReference type="PANTHER" id="PTHR13140">
    <property type="entry name" value="MYOSIN"/>
    <property type="match status" value="1"/>
</dbReference>
<feature type="compositionally biased region" description="Pro residues" evidence="12">
    <location>
        <begin position="197"/>
        <end position="216"/>
    </location>
</feature>
<dbReference type="SMART" id="SM00242">
    <property type="entry name" value="MYSc"/>
    <property type="match status" value="1"/>
</dbReference>
<evidence type="ECO:0000256" key="4">
    <source>
        <dbReference type="ARBA" id="ARBA00022860"/>
    </source>
</evidence>
<sequence>MYTMESSGGRSTLEEMLDSMRTVETEEKVVSSEESHEELPPLPSRPTSRARLPSSVRAKKALGSCLDNLAVPSNGSGALLKDGFGLESPVANLVMAADLVTEPRVCLSRAFDELSGDLASDNGHTPFANGGNQGSFATPQLSSSPSVVPDVSTPAEDGISQLHSRGALSFNERINASVAQGLGQEQPSFSFLTAQEPPAPPTPQTPAPQSPVPQDPALPVTTPSSAGKKWKDDGTLRLKKNLRVWVLTSEFNWIAGTIVSAEDTEAMVRTADRQVIRVNATRLQPANPDILEGVYDLIKLSYLNEPSVLHNLDFRYAQDKIYTRAGPVLIAVNPFKKVPIYGPANVLAYQKRTPESSHPHVYMTADSAFKAMVRDGTNQSIIISGESGAGKTETAKIAMQYLAALGGGGGLEDEILQTNPILEAFGNAKTLRNDNSSRFGKLIDIHFDKVGKICGAKIQTYLLEKSRVVQQADGERSYHIFYQLCAGADPDFRERLHLKSAKEYRYLNQSNCLSIDNVDDAEEFKRLRTAMNVVQISKEDQELTFEMLSAVLWLGNITFSVVEHDNHAVVDENEAVKVAAALLHCDADDLVTALSTRRIRAGGDDIVQQLTLSQATDSRDALAKAIYANLFDWLVERINKSLEAGKKRTGRSISILDIYGFESFKKNSFEQLCINYANERLQQHFNRHLFKLEQEEYTSENIDWTRVDFEDNQECLDLIEKRPLGLISLLDEECMFPRSSDLSLANKLKEHLKGNDCFRGERDKAFRVCHYAGEVVYETNGFLEKNRDLLHADLLQLLASCDCTLPQLFAASIGEGAQKLLSPNRRANGTESQKQSVAAKFKGQLNKLMQRLEGTEPHFIRCIKPNTSQLPNIFEQELVLQQLRCCGVLEVVRISRSGYPTRHSHQEFGSRYGFLLPRNLSNQEDMLSVCVSVLHQFGISPDMYQVGITKLFFRAGQIGHLEDVRLRTLQGVTRVQALYKGYRVRCNYKQRRRTTIFLQSLVRGAIARRRFEVLRERHRAAVMIQKYARRQSVCRKYLSTKDKIVKLQSVVRMWLARKQLLAQKREAEEKLAAEAKLAMEAKAREDARISEEQAKASEEARVREQGALAAGDCDENQECIKEVANSASVAFFGSKDVKEATIKVQPSYLLELQRRAVMAEKALREKEEDNAILRQRLLHYESRWMEYEAKMSSMEEMWQKQMTSLQLSLAAAKRSLASDDPFMQTPMKDDRNIKRQLLPPDDEEFDWDDATTNGTRSPDQYTNKYLLTGSEYGQARGDVDAARSVVSHLMREYDHRTQVFNDDADFLIEVKSGVTEANLNPEEELRKLRVRFDVWKKDFKNRLRETKVVLNKLCTMDSAEKEKDRTRKSWWGKRTTP</sequence>
<feature type="compositionally biased region" description="Low complexity" evidence="12">
    <location>
        <begin position="142"/>
        <end position="154"/>
    </location>
</feature>
<proteinExistence type="inferred from homology"/>
<dbReference type="GO" id="GO:0007015">
    <property type="term" value="P:actin filament organization"/>
    <property type="evidence" value="ECO:0007669"/>
    <property type="project" value="TreeGrafter"/>
</dbReference>
<keyword evidence="6 10" id="KW-0518">Myosin</keyword>
<dbReference type="EMBL" id="CM026429">
    <property type="protein sequence ID" value="KAG0563594.1"/>
    <property type="molecule type" value="Genomic_DNA"/>
</dbReference>
<comment type="similarity">
    <text evidence="9">Belongs to the TRAFAC class myosin-kinesin ATPase superfamily. Myosin family. Plant myosin class VIII subfamily.</text>
</comment>
<keyword evidence="2 10" id="KW-0547">Nucleotide-binding</keyword>
<dbReference type="Gene3D" id="3.40.850.10">
    <property type="entry name" value="Kinesin motor domain"/>
    <property type="match status" value="1"/>
</dbReference>
<dbReference type="GO" id="GO:0016459">
    <property type="term" value="C:myosin complex"/>
    <property type="evidence" value="ECO:0007669"/>
    <property type="project" value="UniProtKB-KW"/>
</dbReference>
<feature type="compositionally biased region" description="Basic and acidic residues" evidence="12">
    <location>
        <begin position="21"/>
        <end position="39"/>
    </location>
</feature>
<feature type="region of interest" description="Actin-binding" evidence="10">
    <location>
        <begin position="845"/>
        <end position="867"/>
    </location>
</feature>
<dbReference type="Pfam" id="PF00063">
    <property type="entry name" value="Myosin_head"/>
    <property type="match status" value="1"/>
</dbReference>
<keyword evidence="1" id="KW-0677">Repeat</keyword>
<feature type="domain" description="Myosin N-terminal SH3-like" evidence="14">
    <location>
        <begin position="239"/>
        <end position="288"/>
    </location>
</feature>
<evidence type="ECO:0000256" key="2">
    <source>
        <dbReference type="ARBA" id="ARBA00022741"/>
    </source>
</evidence>
<feature type="region of interest" description="Disordered" evidence="12">
    <location>
        <begin position="1240"/>
        <end position="1262"/>
    </location>
</feature>
<keyword evidence="5 11" id="KW-0175">Coiled coil</keyword>
<dbReference type="InterPro" id="IPR000048">
    <property type="entry name" value="IQ_motif_EF-hand-BS"/>
</dbReference>
<dbReference type="InterPro" id="IPR004009">
    <property type="entry name" value="SH3_Myosin"/>
</dbReference>
<evidence type="ECO:0000256" key="6">
    <source>
        <dbReference type="ARBA" id="ARBA00023123"/>
    </source>
</evidence>
<evidence type="ECO:0000256" key="10">
    <source>
        <dbReference type="PROSITE-ProRule" id="PRU00782"/>
    </source>
</evidence>
<feature type="region of interest" description="Disordered" evidence="12">
    <location>
        <begin position="1"/>
        <end position="55"/>
    </location>
</feature>
<dbReference type="GO" id="GO:0005516">
    <property type="term" value="F:calmodulin binding"/>
    <property type="evidence" value="ECO:0007669"/>
    <property type="project" value="UniProtKB-KW"/>
</dbReference>
<dbReference type="Gene3D" id="1.20.58.530">
    <property type="match status" value="1"/>
</dbReference>
<dbReference type="PROSITE" id="PS50096">
    <property type="entry name" value="IQ"/>
    <property type="match status" value="3"/>
</dbReference>
<evidence type="ECO:0000313" key="15">
    <source>
        <dbReference type="EMBL" id="KAG0563594.1"/>
    </source>
</evidence>
<dbReference type="PROSITE" id="PS51456">
    <property type="entry name" value="MYOSIN_MOTOR"/>
    <property type="match status" value="1"/>
</dbReference>
<feature type="coiled-coil region" evidence="11">
    <location>
        <begin position="1057"/>
        <end position="1084"/>
    </location>
</feature>
<feature type="compositionally biased region" description="Acidic residues" evidence="12">
    <location>
        <begin position="1240"/>
        <end position="1249"/>
    </location>
</feature>
<feature type="region of interest" description="Disordered" evidence="12">
    <location>
        <begin position="191"/>
        <end position="232"/>
    </location>
</feature>
<comment type="caution">
    <text evidence="15">The sequence shown here is derived from an EMBL/GenBank/DDBJ whole genome shotgun (WGS) entry which is preliminary data.</text>
</comment>
<feature type="region of interest" description="Disordered" evidence="12">
    <location>
        <begin position="122"/>
        <end position="158"/>
    </location>
</feature>
<evidence type="ECO:0000256" key="1">
    <source>
        <dbReference type="ARBA" id="ARBA00022737"/>
    </source>
</evidence>